<reference evidence="1 2" key="1">
    <citation type="submission" date="2017-03" db="EMBL/GenBank/DDBJ databases">
        <title>Whole genome sequence of Micromonospora wenchangensis, isolated from mangrove soil.</title>
        <authorList>
            <person name="Yang H."/>
        </authorList>
    </citation>
    <scope>NUCLEOTIDE SEQUENCE [LARGE SCALE GENOMIC DNA]</scope>
    <source>
        <strain evidence="1 2">CCTCC AA 2012002</strain>
    </source>
</reference>
<sequence length="82" mass="8659">MVVNADVTTVEVDIRRLVVTGVDAPVDATLAAEVGARLTRLLAERGLPSTVTPVTDAPATADLPTALAEAIWVRLRLPGWSR</sequence>
<dbReference type="Proteomes" id="UP000197174">
    <property type="component" value="Unassembled WGS sequence"/>
</dbReference>
<keyword evidence="2" id="KW-1185">Reference proteome</keyword>
<dbReference type="AlphaFoldDB" id="A0A246RHA0"/>
<gene>
    <name evidence="1" type="ORF">B5D80_22375</name>
</gene>
<accession>A0A246RHA0</accession>
<dbReference type="EMBL" id="MZMV01000042">
    <property type="protein sequence ID" value="OWV03534.1"/>
    <property type="molecule type" value="Genomic_DNA"/>
</dbReference>
<protein>
    <submittedName>
        <fullName evidence="1">Uncharacterized protein</fullName>
    </submittedName>
</protein>
<comment type="caution">
    <text evidence="1">The sequence shown here is derived from an EMBL/GenBank/DDBJ whole genome shotgun (WGS) entry which is preliminary data.</text>
</comment>
<evidence type="ECO:0000313" key="1">
    <source>
        <dbReference type="EMBL" id="OWV03534.1"/>
    </source>
</evidence>
<proteinExistence type="predicted"/>
<evidence type="ECO:0000313" key="2">
    <source>
        <dbReference type="Proteomes" id="UP000197174"/>
    </source>
</evidence>
<organism evidence="1 2">
    <name type="scientific">Micromonospora wenchangensis</name>
    <dbReference type="NCBI Taxonomy" id="1185415"/>
    <lineage>
        <taxon>Bacteria</taxon>
        <taxon>Bacillati</taxon>
        <taxon>Actinomycetota</taxon>
        <taxon>Actinomycetes</taxon>
        <taxon>Micromonosporales</taxon>
        <taxon>Micromonosporaceae</taxon>
        <taxon>Micromonospora</taxon>
    </lineage>
</organism>
<name>A0A246RHA0_9ACTN</name>